<dbReference type="SUPFAM" id="SSF55174">
    <property type="entry name" value="Alpha-L RNA-binding motif"/>
    <property type="match status" value="1"/>
</dbReference>
<dbReference type="STRING" id="1006576.DTL3_0207"/>
<evidence type="ECO:0000313" key="7">
    <source>
        <dbReference type="EMBL" id="CEP77538.1"/>
    </source>
</evidence>
<evidence type="ECO:0000256" key="2">
    <source>
        <dbReference type="ARBA" id="ARBA00023235"/>
    </source>
</evidence>
<dbReference type="CDD" id="cd00165">
    <property type="entry name" value="S4"/>
    <property type="match status" value="1"/>
</dbReference>
<dbReference type="InterPro" id="IPR006145">
    <property type="entry name" value="PsdUridine_synth_RsuA/RluA"/>
</dbReference>
<dbReference type="InterPro" id="IPR006225">
    <property type="entry name" value="PsdUridine_synth_RluC/D"/>
</dbReference>
<dbReference type="PATRIC" id="fig|1006576.9.peg.203"/>
<dbReference type="Gene3D" id="3.10.290.10">
    <property type="entry name" value="RNA-binding S4 domain"/>
    <property type="match status" value="1"/>
</dbReference>
<dbReference type="CDD" id="cd02869">
    <property type="entry name" value="PseudoU_synth_RluA_like"/>
    <property type="match status" value="1"/>
</dbReference>
<keyword evidence="4" id="KW-0694">RNA-binding</keyword>
<evidence type="ECO:0000259" key="6">
    <source>
        <dbReference type="SMART" id="SM00363"/>
    </source>
</evidence>
<name>A0A0C7NVM9_DEFTU</name>
<organism evidence="7 8">
    <name type="scientific">Defluviitoga tunisiensis</name>
    <dbReference type="NCBI Taxonomy" id="1006576"/>
    <lineage>
        <taxon>Bacteria</taxon>
        <taxon>Thermotogati</taxon>
        <taxon>Thermotogota</taxon>
        <taxon>Thermotogae</taxon>
        <taxon>Petrotogales</taxon>
        <taxon>Petrotogaceae</taxon>
        <taxon>Defluviitoga</taxon>
    </lineage>
</organism>
<dbReference type="GO" id="GO:0003723">
    <property type="term" value="F:RNA binding"/>
    <property type="evidence" value="ECO:0007669"/>
    <property type="project" value="UniProtKB-KW"/>
</dbReference>
<dbReference type="OrthoDB" id="9807829at2"/>
<dbReference type="NCBIfam" id="TIGR00005">
    <property type="entry name" value="rluA_subfam"/>
    <property type="match status" value="1"/>
</dbReference>
<evidence type="ECO:0000256" key="3">
    <source>
        <dbReference type="PIRSR" id="PIRSR606225-1"/>
    </source>
</evidence>
<comment type="catalytic activity">
    <reaction evidence="5">
        <text>a uridine in RNA = a pseudouridine in RNA</text>
        <dbReference type="Rhea" id="RHEA:48348"/>
        <dbReference type="Rhea" id="RHEA-COMP:12068"/>
        <dbReference type="Rhea" id="RHEA-COMP:12069"/>
        <dbReference type="ChEBI" id="CHEBI:65314"/>
        <dbReference type="ChEBI" id="CHEBI:65315"/>
    </reaction>
</comment>
<gene>
    <name evidence="7" type="ORF">DTL3_0207</name>
</gene>
<dbReference type="Proteomes" id="UP000032809">
    <property type="component" value="Chromosome I"/>
</dbReference>
<evidence type="ECO:0000313" key="8">
    <source>
        <dbReference type="Proteomes" id="UP000032809"/>
    </source>
</evidence>
<feature type="domain" description="RNA-binding S4" evidence="6">
    <location>
        <begin position="15"/>
        <end position="87"/>
    </location>
</feature>
<dbReference type="Gene3D" id="3.30.2350.10">
    <property type="entry name" value="Pseudouridine synthase"/>
    <property type="match status" value="1"/>
</dbReference>
<keyword evidence="8" id="KW-1185">Reference proteome</keyword>
<accession>A0A0C7NVM9</accession>
<protein>
    <recommendedName>
        <fullName evidence="5">Pseudouridine synthase</fullName>
        <ecNumber evidence="5">5.4.99.-</ecNumber>
    </recommendedName>
</protein>
<dbReference type="RefSeq" id="WP_045087147.1">
    <property type="nucleotide sequence ID" value="NZ_LN824141.1"/>
</dbReference>
<dbReference type="PROSITE" id="PS50889">
    <property type="entry name" value="S4"/>
    <property type="match status" value="1"/>
</dbReference>
<dbReference type="EC" id="5.4.99.-" evidence="5"/>
<dbReference type="InterPro" id="IPR006224">
    <property type="entry name" value="PsdUridine_synth_RluA-like_CS"/>
</dbReference>
<dbReference type="Pfam" id="PF00849">
    <property type="entry name" value="PseudoU_synth_2"/>
    <property type="match status" value="1"/>
</dbReference>
<evidence type="ECO:0000256" key="1">
    <source>
        <dbReference type="ARBA" id="ARBA00010876"/>
    </source>
</evidence>
<evidence type="ECO:0000256" key="5">
    <source>
        <dbReference type="RuleBase" id="RU362028"/>
    </source>
</evidence>
<dbReference type="EMBL" id="LN824141">
    <property type="protein sequence ID" value="CEP77538.1"/>
    <property type="molecule type" value="Genomic_DNA"/>
</dbReference>
<dbReference type="KEGG" id="dtn:DTL3_0207"/>
<dbReference type="GO" id="GO:0000455">
    <property type="term" value="P:enzyme-directed rRNA pseudouridine synthesis"/>
    <property type="evidence" value="ECO:0007669"/>
    <property type="project" value="UniProtKB-ARBA"/>
</dbReference>
<comment type="function">
    <text evidence="5">Responsible for synthesis of pseudouridine from uracil.</text>
</comment>
<feature type="active site" evidence="3">
    <location>
        <position position="147"/>
    </location>
</feature>
<dbReference type="AlphaFoldDB" id="A0A0C7NVM9"/>
<dbReference type="PANTHER" id="PTHR21600">
    <property type="entry name" value="MITOCHONDRIAL RNA PSEUDOURIDINE SYNTHASE"/>
    <property type="match status" value="1"/>
</dbReference>
<reference evidence="8" key="1">
    <citation type="submission" date="2014-11" db="EMBL/GenBank/DDBJ databases">
        <authorList>
            <person name="Wibberg D."/>
        </authorList>
    </citation>
    <scope>NUCLEOTIDE SEQUENCE [LARGE SCALE GENOMIC DNA]</scope>
    <source>
        <strain evidence="8">L3</strain>
    </source>
</reference>
<proteinExistence type="inferred from homology"/>
<dbReference type="InterPro" id="IPR036986">
    <property type="entry name" value="S4_RNA-bd_sf"/>
</dbReference>
<dbReference type="PROSITE" id="PS01129">
    <property type="entry name" value="PSI_RLU"/>
    <property type="match status" value="1"/>
</dbReference>
<dbReference type="Pfam" id="PF01479">
    <property type="entry name" value="S4"/>
    <property type="match status" value="1"/>
</dbReference>
<keyword evidence="2 5" id="KW-0413">Isomerase</keyword>
<dbReference type="InterPro" id="IPR020103">
    <property type="entry name" value="PsdUridine_synth_cat_dom_sf"/>
</dbReference>
<dbReference type="InterPro" id="IPR050188">
    <property type="entry name" value="RluA_PseudoU_synthase"/>
</dbReference>
<comment type="similarity">
    <text evidence="1 5">Belongs to the pseudouridine synthase RluA family.</text>
</comment>
<dbReference type="InterPro" id="IPR002942">
    <property type="entry name" value="S4_RNA-bd"/>
</dbReference>
<dbReference type="SMART" id="SM00363">
    <property type="entry name" value="S4"/>
    <property type="match status" value="1"/>
</dbReference>
<dbReference type="HOGENOM" id="CLU_016902_4_4_0"/>
<dbReference type="SUPFAM" id="SSF55120">
    <property type="entry name" value="Pseudouridine synthase"/>
    <property type="match status" value="1"/>
</dbReference>
<sequence length="322" mass="36862">MEKVIYKVNEGDDQKRLDLFVLEKLPIKVSRNMIQELIKRGAVTVNGGIKKSHYLVKKGDEIVICLDNLEISDHMNEEDSISPENIPLDILYEDEDIIVINKPAGLLVHPTNKIRSGTLVNALMYHIKDFDKIGDDPNRLGIVHRLDKDTSGVLVVGKNSYSKSFLSEQFKERKTKKIYLTIVRGLLKEKEGEITLPLGRHPTSRQKRAVVFNGREAVTFYKVLKEFNSLASLVWVQIETGRTHQIRVHFKYIGNPVVGDTLYGKNKFEKSVKIPIERQMLHALKLGIYHPRNGKWMEFLAPLPEDFKKVLMNFSNDLGDSN</sequence>
<dbReference type="PANTHER" id="PTHR21600:SF44">
    <property type="entry name" value="RIBOSOMAL LARGE SUBUNIT PSEUDOURIDINE SYNTHASE D"/>
    <property type="match status" value="1"/>
</dbReference>
<dbReference type="GO" id="GO:0120159">
    <property type="term" value="F:rRNA pseudouridine synthase activity"/>
    <property type="evidence" value="ECO:0007669"/>
    <property type="project" value="UniProtKB-ARBA"/>
</dbReference>
<evidence type="ECO:0000256" key="4">
    <source>
        <dbReference type="PROSITE-ProRule" id="PRU00182"/>
    </source>
</evidence>